<dbReference type="EMBL" id="AAWS01000002">
    <property type="protein sequence ID" value="EAY31704.1"/>
    <property type="molecule type" value="Genomic_DNA"/>
</dbReference>
<dbReference type="Gene3D" id="2.40.160.20">
    <property type="match status" value="1"/>
</dbReference>
<name>A1ZDG5_MICM2</name>
<organism evidence="2 3">
    <name type="scientific">Microscilla marina ATCC 23134</name>
    <dbReference type="NCBI Taxonomy" id="313606"/>
    <lineage>
        <taxon>Bacteria</taxon>
        <taxon>Pseudomonadati</taxon>
        <taxon>Bacteroidota</taxon>
        <taxon>Cytophagia</taxon>
        <taxon>Cytophagales</taxon>
        <taxon>Microscillaceae</taxon>
        <taxon>Microscilla</taxon>
    </lineage>
</organism>
<dbReference type="Proteomes" id="UP000004095">
    <property type="component" value="Unassembled WGS sequence"/>
</dbReference>
<dbReference type="RefSeq" id="WP_002693534.1">
    <property type="nucleotide sequence ID" value="NZ_AAWS01000002.1"/>
</dbReference>
<dbReference type="AlphaFoldDB" id="A1ZDG5"/>
<feature type="signal peptide" evidence="1">
    <location>
        <begin position="1"/>
        <end position="23"/>
    </location>
</feature>
<dbReference type="eggNOG" id="COG2067">
    <property type="taxonomic scope" value="Bacteria"/>
</dbReference>
<feature type="chain" id="PRO_5002641524" description="Outer membrane protein beta-barrel domain-containing protein" evidence="1">
    <location>
        <begin position="24"/>
        <end position="321"/>
    </location>
</feature>
<gene>
    <name evidence="2" type="ORF">M23134_05210</name>
</gene>
<evidence type="ECO:0008006" key="4">
    <source>
        <dbReference type="Google" id="ProtNLM"/>
    </source>
</evidence>
<accession>A1ZDG5</accession>
<comment type="caution">
    <text evidence="2">The sequence shown here is derived from an EMBL/GenBank/DDBJ whole genome shotgun (WGS) entry which is preliminary data.</text>
</comment>
<evidence type="ECO:0000313" key="2">
    <source>
        <dbReference type="EMBL" id="EAY31704.1"/>
    </source>
</evidence>
<evidence type="ECO:0000313" key="3">
    <source>
        <dbReference type="Proteomes" id="UP000004095"/>
    </source>
</evidence>
<protein>
    <recommendedName>
        <fullName evidence="4">Outer membrane protein beta-barrel domain-containing protein</fullName>
    </recommendedName>
</protein>
<evidence type="ECO:0000256" key="1">
    <source>
        <dbReference type="SAM" id="SignalP"/>
    </source>
</evidence>
<keyword evidence="3" id="KW-1185">Reference proteome</keyword>
<dbReference type="InterPro" id="IPR011250">
    <property type="entry name" value="OMP/PagP_B-barrel"/>
</dbReference>
<dbReference type="SUPFAM" id="SSF56925">
    <property type="entry name" value="OMPA-like"/>
    <property type="match status" value="1"/>
</dbReference>
<sequence length="321" mass="35922">MDYCYKHVTFFACLLLLSWASLQNTVAQRRPFGETEGYMSFGIQLNAMNFKGDVYSDLSLTRPGVFLHATRKLGERVHARLSIGVGRIMGNDIKAEENSFKYARNLNFRNDLKEITLVGTYDIAGSPGRFFRRRDFTPYVLGGIGIVHHSPKGHAEATSAARWTDLQALGTEGQGRPDYDTPYSKVQVVVPLGIGLRWKLNRRWDFAIEASVRLSLTDYLDDVGGNFVDPSDLNSDLAKSFANRSFEAIGAINRTPRNVGQLREQYGSTTYTGFDGNAYENLNNLGVGDARGKKGKDIYIVTGFHFTYIIDTGLSCPQLRW</sequence>
<reference evidence="2 3" key="1">
    <citation type="submission" date="2007-01" db="EMBL/GenBank/DDBJ databases">
        <authorList>
            <person name="Haygood M."/>
            <person name="Podell S."/>
            <person name="Anderson C."/>
            <person name="Hopkinson B."/>
            <person name="Roe K."/>
            <person name="Barbeau K."/>
            <person name="Gaasterland T."/>
            <person name="Ferriera S."/>
            <person name="Johnson J."/>
            <person name="Kravitz S."/>
            <person name="Beeson K."/>
            <person name="Sutton G."/>
            <person name="Rogers Y.-H."/>
            <person name="Friedman R."/>
            <person name="Frazier M."/>
            <person name="Venter J.C."/>
        </authorList>
    </citation>
    <scope>NUCLEOTIDE SEQUENCE [LARGE SCALE GENOMIC DNA]</scope>
    <source>
        <strain evidence="2 3">ATCC 23134</strain>
    </source>
</reference>
<proteinExistence type="predicted"/>
<dbReference type="OrthoDB" id="654178at2"/>
<keyword evidence="1" id="KW-0732">Signal</keyword>